<protein>
    <recommendedName>
        <fullName evidence="2">Papain-like cysteine peptidase</fullName>
    </recommendedName>
</protein>
<gene>
    <name evidence="1" type="ORF">AVDCRST_MAG27-3960</name>
</gene>
<sequence>MPESFDEYVSLGSDCEVGFQFRRVLGHDSSSFCNWNVTGIAALERLLATRFAEVLQEPNIAAHADGSMLLDRGYGYKFHSPFRGYDFRADPEYAARWADHLEKAGYLVGKFLRERPAGHRTAYFYKIEPEEEVAEVRRLLPSIRAQLLDIHGPSHFELVVVVPQDRFEGPWGEERIHNRYARRFAPWHDATDGHVSSWDRIFSEFPHKEPLRLSGY</sequence>
<organism evidence="1">
    <name type="scientific">uncultured Craurococcus sp</name>
    <dbReference type="NCBI Taxonomy" id="1135998"/>
    <lineage>
        <taxon>Bacteria</taxon>
        <taxon>Pseudomonadati</taxon>
        <taxon>Pseudomonadota</taxon>
        <taxon>Alphaproteobacteria</taxon>
        <taxon>Acetobacterales</taxon>
        <taxon>Acetobacteraceae</taxon>
        <taxon>Craurococcus</taxon>
        <taxon>environmental samples</taxon>
    </lineage>
</organism>
<proteinExistence type="predicted"/>
<dbReference type="EMBL" id="CADCTD010000165">
    <property type="protein sequence ID" value="CAA9280048.1"/>
    <property type="molecule type" value="Genomic_DNA"/>
</dbReference>
<evidence type="ECO:0008006" key="2">
    <source>
        <dbReference type="Google" id="ProtNLM"/>
    </source>
</evidence>
<evidence type="ECO:0000313" key="1">
    <source>
        <dbReference type="EMBL" id="CAA9280048.1"/>
    </source>
</evidence>
<name>A0A6J4JHH3_9PROT</name>
<accession>A0A6J4JHH3</accession>
<dbReference type="AlphaFoldDB" id="A0A6J4JHH3"/>
<reference evidence="1" key="1">
    <citation type="submission" date="2020-02" db="EMBL/GenBank/DDBJ databases">
        <authorList>
            <person name="Meier V. D."/>
        </authorList>
    </citation>
    <scope>NUCLEOTIDE SEQUENCE</scope>
    <source>
        <strain evidence="1">AVDCRST_MAG27</strain>
    </source>
</reference>